<dbReference type="AlphaFoldDB" id="A0A7C1WMK4"/>
<reference evidence="2" key="1">
    <citation type="journal article" date="2020" name="mSystems">
        <title>Genome- and Community-Level Interaction Insights into Carbon Utilization and Element Cycling Functions of Hydrothermarchaeota in Hydrothermal Sediment.</title>
        <authorList>
            <person name="Zhou Z."/>
            <person name="Liu Y."/>
            <person name="Xu W."/>
            <person name="Pan J."/>
            <person name="Luo Z.H."/>
            <person name="Li M."/>
        </authorList>
    </citation>
    <scope>NUCLEOTIDE SEQUENCE [LARGE SCALE GENOMIC DNA]</scope>
    <source>
        <strain evidence="2">SpSt-236</strain>
        <strain evidence="1">SpSt-265</strain>
        <strain evidence="3">SpSt-465</strain>
    </source>
</reference>
<protein>
    <submittedName>
        <fullName evidence="2">Membrane dipeptidase</fullName>
    </submittedName>
</protein>
<evidence type="ECO:0000313" key="3">
    <source>
        <dbReference type="EMBL" id="HFJ54091.1"/>
    </source>
</evidence>
<dbReference type="PROSITE" id="PS51365">
    <property type="entry name" value="RENAL_DIPEPTIDASE_2"/>
    <property type="match status" value="1"/>
</dbReference>
<organism evidence="2">
    <name type="scientific">candidate division WOR-3 bacterium</name>
    <dbReference type="NCBI Taxonomy" id="2052148"/>
    <lineage>
        <taxon>Bacteria</taxon>
        <taxon>Bacteria division WOR-3</taxon>
    </lineage>
</organism>
<dbReference type="Gene3D" id="3.20.20.140">
    <property type="entry name" value="Metal-dependent hydrolases"/>
    <property type="match status" value="1"/>
</dbReference>
<sequence>MKPGSGISGGFPVLRRKAKINFRSLHRQALVVDLHCDSILDHISGRRDIIRKTRGHIDLPKLEAGGVKVQVFAIFPDPKKIKAGEYESFVLHAAVAIRKLCHQHPDRLGLALSPRGLKRLVDQGRIAVVIGVEGGHALEGNLDRIYRFFRAGVRVLTLTWCNSNELADASWDKNRPHNGLSPQGREAVRIMNRLGMIIDLSHAAEASFYQALELSSAPVIASHSGVYALRRHNRNLKNDQLSALAQQGGMMGQVFLPAFLCPDPGRASINNVIHSIDYVVQKFGPGVIGLGSDFDGFSGRLKGLENAGKLPEITRRLLQLGYTEPDVRKILGLNFFRVWQEVWDNRAVTS</sequence>
<comment type="caution">
    <text evidence="2">The sequence shown here is derived from an EMBL/GenBank/DDBJ whole genome shotgun (WGS) entry which is preliminary data.</text>
</comment>
<dbReference type="GO" id="GO:0006508">
    <property type="term" value="P:proteolysis"/>
    <property type="evidence" value="ECO:0007669"/>
    <property type="project" value="InterPro"/>
</dbReference>
<dbReference type="PANTHER" id="PTHR10443">
    <property type="entry name" value="MICROSOMAL DIPEPTIDASE"/>
    <property type="match status" value="1"/>
</dbReference>
<proteinExistence type="predicted"/>
<dbReference type="SUPFAM" id="SSF51556">
    <property type="entry name" value="Metallo-dependent hydrolases"/>
    <property type="match status" value="1"/>
</dbReference>
<dbReference type="InterPro" id="IPR032466">
    <property type="entry name" value="Metal_Hydrolase"/>
</dbReference>
<dbReference type="Pfam" id="PF01244">
    <property type="entry name" value="Peptidase_M19"/>
    <property type="match status" value="1"/>
</dbReference>
<gene>
    <name evidence="2" type="ORF">ENP62_03660</name>
    <name evidence="1" type="ORF">ENP94_04420</name>
    <name evidence="3" type="ORF">ENS16_05325</name>
</gene>
<dbReference type="EMBL" id="DSLG01000004">
    <property type="protein sequence ID" value="HEA87239.1"/>
    <property type="molecule type" value="Genomic_DNA"/>
</dbReference>
<evidence type="ECO:0000313" key="1">
    <source>
        <dbReference type="EMBL" id="HEA87239.1"/>
    </source>
</evidence>
<dbReference type="GO" id="GO:0070573">
    <property type="term" value="F:metallodipeptidase activity"/>
    <property type="evidence" value="ECO:0007669"/>
    <property type="project" value="InterPro"/>
</dbReference>
<dbReference type="EMBL" id="DSTU01000007">
    <property type="protein sequence ID" value="HFJ54091.1"/>
    <property type="molecule type" value="Genomic_DNA"/>
</dbReference>
<dbReference type="InterPro" id="IPR008257">
    <property type="entry name" value="Pept_M19"/>
</dbReference>
<accession>A0A7C1WMK4</accession>
<name>A0A7C1WMK4_UNCW3</name>
<dbReference type="PANTHER" id="PTHR10443:SF12">
    <property type="entry name" value="DIPEPTIDASE"/>
    <property type="match status" value="1"/>
</dbReference>
<dbReference type="EMBL" id="DSKA01000264">
    <property type="protein sequence ID" value="HEE18625.1"/>
    <property type="molecule type" value="Genomic_DNA"/>
</dbReference>
<evidence type="ECO:0000313" key="2">
    <source>
        <dbReference type="EMBL" id="HEE18625.1"/>
    </source>
</evidence>
<dbReference type="CDD" id="cd01301">
    <property type="entry name" value="rDP_like"/>
    <property type="match status" value="1"/>
</dbReference>